<dbReference type="Proteomes" id="UP000199073">
    <property type="component" value="Unassembled WGS sequence"/>
</dbReference>
<dbReference type="EMBL" id="FNJI01000051">
    <property type="protein sequence ID" value="SDP78167.1"/>
    <property type="molecule type" value="Genomic_DNA"/>
</dbReference>
<evidence type="ECO:0000313" key="2">
    <source>
        <dbReference type="Proteomes" id="UP000199073"/>
    </source>
</evidence>
<dbReference type="STRING" id="91360.SAMN05660330_04090"/>
<organism evidence="1 2">
    <name type="scientific">Desulforhopalus singaporensis</name>
    <dbReference type="NCBI Taxonomy" id="91360"/>
    <lineage>
        <taxon>Bacteria</taxon>
        <taxon>Pseudomonadati</taxon>
        <taxon>Thermodesulfobacteriota</taxon>
        <taxon>Desulfobulbia</taxon>
        <taxon>Desulfobulbales</taxon>
        <taxon>Desulfocapsaceae</taxon>
        <taxon>Desulforhopalus</taxon>
    </lineage>
</organism>
<dbReference type="RefSeq" id="WP_092225961.1">
    <property type="nucleotide sequence ID" value="NZ_FNJI01000051.1"/>
</dbReference>
<protein>
    <submittedName>
        <fullName evidence="1">Uncharacterized protein</fullName>
    </submittedName>
</protein>
<accession>A0A1H0VI30</accession>
<dbReference type="OrthoDB" id="4226606at2"/>
<evidence type="ECO:0000313" key="1">
    <source>
        <dbReference type="EMBL" id="SDP78167.1"/>
    </source>
</evidence>
<dbReference type="AlphaFoldDB" id="A0A1H0VI30"/>
<proteinExistence type="predicted"/>
<reference evidence="1 2" key="1">
    <citation type="submission" date="2016-10" db="EMBL/GenBank/DDBJ databases">
        <authorList>
            <person name="de Groot N.N."/>
        </authorList>
    </citation>
    <scope>NUCLEOTIDE SEQUENCE [LARGE SCALE GENOMIC DNA]</scope>
    <source>
        <strain evidence="1 2">DSM 12130</strain>
    </source>
</reference>
<gene>
    <name evidence="1" type="ORF">SAMN05660330_04090</name>
</gene>
<name>A0A1H0VI30_9BACT</name>
<sequence>MSKDVFDIDKIALSIAEKIRDKGTKQGRIPFLTGDLRKSIQTESLGLGQASVGSNLSYARAVHDGRPAMTIKPKKGKYLKFNVGGQDIFVKEVHQPARKGKPFLFEAIAEMENEGYDFLDPILEGQGTEFLKKSFKKRIKLNWGVD</sequence>
<keyword evidence="2" id="KW-1185">Reference proteome</keyword>